<proteinExistence type="predicted"/>
<dbReference type="AlphaFoldDB" id="A0A8H9GX56"/>
<dbReference type="GO" id="GO:0016301">
    <property type="term" value="F:kinase activity"/>
    <property type="evidence" value="ECO:0007669"/>
    <property type="project" value="UniProtKB-KW"/>
</dbReference>
<sequence length="345" mass="34026">MEGIYKGAAVGALFVGVDGGGTSTRCVVVTASGEIAGRGRAGGANAISVPDPVANLRAALLGALEGLDPTRVAGGVFGLAGSARAAEPAERAWREAGLAGRPAVVADVLVAFTGATDQPDGAVLVAGTGAIGARVRDRRVVRRADGLGWLLGDEGSGVWLGRRAAAAALHAIDGRGAPTVLVARVAEAVLGTGAPGEDDGPALTQALVAAVYARVAESGPAWLGTLAPVVDAAAREGDEVARGIVAEAARRLCRTAGVVVGEGTPARGVRAGGGGGPLVLAGSLLTEPTELAHLVRAELGRRAVLMRAGDNAAGAAALAVRSALPGDPRADEAHRVLIEQGGPWG</sequence>
<feature type="domain" description="ATPase BadF/BadG/BcrA/BcrD type" evidence="1">
    <location>
        <begin position="15"/>
        <end position="254"/>
    </location>
</feature>
<evidence type="ECO:0000313" key="3">
    <source>
        <dbReference type="Proteomes" id="UP000653480"/>
    </source>
</evidence>
<accession>A0A8H9GX56</accession>
<keyword evidence="2" id="KW-0808">Transferase</keyword>
<dbReference type="PANTHER" id="PTHR43190">
    <property type="entry name" value="N-ACETYL-D-GLUCOSAMINE KINASE"/>
    <property type="match status" value="1"/>
</dbReference>
<dbReference type="InterPro" id="IPR052519">
    <property type="entry name" value="Euk-type_GlcNAc_Kinase"/>
</dbReference>
<reference evidence="2" key="2">
    <citation type="submission" date="2020-09" db="EMBL/GenBank/DDBJ databases">
        <authorList>
            <person name="Sun Q."/>
            <person name="Zhou Y."/>
        </authorList>
    </citation>
    <scope>NUCLEOTIDE SEQUENCE</scope>
    <source>
        <strain evidence="2">CGMCC 4.7138</strain>
    </source>
</reference>
<dbReference type="PANTHER" id="PTHR43190:SF3">
    <property type="entry name" value="N-ACETYL-D-GLUCOSAMINE KINASE"/>
    <property type="match status" value="1"/>
</dbReference>
<dbReference type="Proteomes" id="UP000653480">
    <property type="component" value="Unassembled WGS sequence"/>
</dbReference>
<keyword evidence="3" id="KW-1185">Reference proteome</keyword>
<dbReference type="InterPro" id="IPR002731">
    <property type="entry name" value="ATPase_BadF"/>
</dbReference>
<dbReference type="SUPFAM" id="SSF53067">
    <property type="entry name" value="Actin-like ATPase domain"/>
    <property type="match status" value="2"/>
</dbReference>
<protein>
    <submittedName>
        <fullName evidence="2">N-acetylglucosamine kinase</fullName>
    </submittedName>
</protein>
<gene>
    <name evidence="2" type="ORF">GCM10011574_18970</name>
</gene>
<dbReference type="InterPro" id="IPR043129">
    <property type="entry name" value="ATPase_NBD"/>
</dbReference>
<evidence type="ECO:0000259" key="1">
    <source>
        <dbReference type="Pfam" id="PF01869"/>
    </source>
</evidence>
<dbReference type="RefSeq" id="WP_189104908.1">
    <property type="nucleotide sequence ID" value="NZ_BMMN01000003.1"/>
</dbReference>
<organism evidence="2 3">
    <name type="scientific">Microbispora bryophytorum</name>
    <dbReference type="NCBI Taxonomy" id="1460882"/>
    <lineage>
        <taxon>Bacteria</taxon>
        <taxon>Bacillati</taxon>
        <taxon>Actinomycetota</taxon>
        <taxon>Actinomycetes</taxon>
        <taxon>Streptosporangiales</taxon>
        <taxon>Streptosporangiaceae</taxon>
        <taxon>Microbispora</taxon>
    </lineage>
</organism>
<keyword evidence="2" id="KW-0418">Kinase</keyword>
<dbReference type="Pfam" id="PF01869">
    <property type="entry name" value="BcrAD_BadFG"/>
    <property type="match status" value="1"/>
</dbReference>
<comment type="caution">
    <text evidence="2">The sequence shown here is derived from an EMBL/GenBank/DDBJ whole genome shotgun (WGS) entry which is preliminary data.</text>
</comment>
<reference evidence="2" key="1">
    <citation type="journal article" date="2014" name="Int. J. Syst. Evol. Microbiol.">
        <title>Complete genome sequence of Corynebacterium casei LMG S-19264T (=DSM 44701T), isolated from a smear-ripened cheese.</title>
        <authorList>
            <consortium name="US DOE Joint Genome Institute (JGI-PGF)"/>
            <person name="Walter F."/>
            <person name="Albersmeier A."/>
            <person name="Kalinowski J."/>
            <person name="Ruckert C."/>
        </authorList>
    </citation>
    <scope>NUCLEOTIDE SEQUENCE</scope>
    <source>
        <strain evidence="2">CGMCC 4.7138</strain>
    </source>
</reference>
<evidence type="ECO:0000313" key="2">
    <source>
        <dbReference type="EMBL" id="GGO06369.1"/>
    </source>
</evidence>
<dbReference type="Gene3D" id="3.30.420.40">
    <property type="match status" value="2"/>
</dbReference>
<name>A0A8H9GX56_9ACTN</name>
<dbReference type="EMBL" id="BMMN01000003">
    <property type="protein sequence ID" value="GGO06369.1"/>
    <property type="molecule type" value="Genomic_DNA"/>
</dbReference>